<evidence type="ECO:0000256" key="3">
    <source>
        <dbReference type="ARBA" id="ARBA00011881"/>
    </source>
</evidence>
<dbReference type="GO" id="GO:0006559">
    <property type="term" value="P:L-phenylalanine catabolic process"/>
    <property type="evidence" value="ECO:0007669"/>
    <property type="project" value="UniProtKB-KW"/>
</dbReference>
<protein>
    <recommendedName>
        <fullName evidence="4">phenylalanine ammonia-lyase</fullName>
        <ecNumber evidence="4">4.3.1.24</ecNumber>
    </recommendedName>
</protein>
<dbReference type="GO" id="GO:0006508">
    <property type="term" value="P:proteolysis"/>
    <property type="evidence" value="ECO:0007669"/>
    <property type="project" value="UniProtKB-KW"/>
</dbReference>
<evidence type="ECO:0000256" key="5">
    <source>
        <dbReference type="ARBA" id="ARBA00022438"/>
    </source>
</evidence>
<comment type="subunit">
    <text evidence="3">Homotetramer.</text>
</comment>
<keyword evidence="9" id="KW-1133">Transmembrane helix</keyword>
<dbReference type="InterPro" id="IPR024083">
    <property type="entry name" value="Fumarase/histidase_N"/>
</dbReference>
<dbReference type="PROSITE" id="PS00488">
    <property type="entry name" value="PAL_HISTIDASE"/>
    <property type="match status" value="1"/>
</dbReference>
<dbReference type="InterPro" id="IPR036005">
    <property type="entry name" value="Creatinase/aminopeptidase-like"/>
</dbReference>
<dbReference type="SUPFAM" id="SSF48557">
    <property type="entry name" value="L-aspartase-like"/>
    <property type="match status" value="1"/>
</dbReference>
<organism evidence="11 12">
    <name type="scientific">Phtheirospermum japonicum</name>
    <dbReference type="NCBI Taxonomy" id="374723"/>
    <lineage>
        <taxon>Eukaryota</taxon>
        <taxon>Viridiplantae</taxon>
        <taxon>Streptophyta</taxon>
        <taxon>Embryophyta</taxon>
        <taxon>Tracheophyta</taxon>
        <taxon>Spermatophyta</taxon>
        <taxon>Magnoliopsida</taxon>
        <taxon>eudicotyledons</taxon>
        <taxon>Gunneridae</taxon>
        <taxon>Pentapetalae</taxon>
        <taxon>asterids</taxon>
        <taxon>lamiids</taxon>
        <taxon>Lamiales</taxon>
        <taxon>Orobanchaceae</taxon>
        <taxon>Orobanchaceae incertae sedis</taxon>
        <taxon>Phtheirospermum</taxon>
    </lineage>
</organism>
<keyword evidence="5 11" id="KW-0031">Aminopeptidase</keyword>
<sequence length="392" mass="43218">MSGHSQLPLAMWLTAEGYDLHQANNKEGHVENSPVLSQALSENNVPVLRNPKDLERVVYSYKMLMGGGGSFSAGGPGKGMCTQDYNYFSDSIKILEEITKLLNQNITSCLPLCGTITASGDLVPLSYIAGLLTRRPNSKSVGPGGEPLNAEQAFKLTGVSGGFFELQPKEGLALVNVYTFHLSNSKAVLSFQRLNNKLLAGGVHAKSQYAERSDGILLVVIPATQAPEVASTKAIRIAKELDAIFLVIMTNLYIFFLCLTISETAKKKKKKRKSNNLWRTTFEEKRELMRLEKPFYNSVRQAAEVHRQVLKYMKTIIKPGMLMTNLCETLENTVRKLISENGLQAGITFPTGSSLNWVAAHWTPNTGDKIVLQYDDVMKLDFGTHIDGNPTS</sequence>
<dbReference type="PANTHER" id="PTHR45777:SF2">
    <property type="entry name" value="METHIONINE AMINOPEPTIDASE 2"/>
    <property type="match status" value="1"/>
</dbReference>
<evidence type="ECO:0000313" key="12">
    <source>
        <dbReference type="Proteomes" id="UP000653305"/>
    </source>
</evidence>
<dbReference type="GO" id="GO:0004177">
    <property type="term" value="F:aminopeptidase activity"/>
    <property type="evidence" value="ECO:0007669"/>
    <property type="project" value="UniProtKB-KW"/>
</dbReference>
<keyword evidence="9" id="KW-0472">Membrane</keyword>
<reference evidence="11" key="1">
    <citation type="submission" date="2020-07" db="EMBL/GenBank/DDBJ databases">
        <title>Ethylene signaling mediates host invasion by parasitic plants.</title>
        <authorList>
            <person name="Yoshida S."/>
        </authorList>
    </citation>
    <scope>NUCLEOTIDE SEQUENCE</scope>
    <source>
        <strain evidence="11">Okayama</strain>
    </source>
</reference>
<dbReference type="Pfam" id="PF00221">
    <property type="entry name" value="Lyase_aromatic"/>
    <property type="match status" value="1"/>
</dbReference>
<comment type="similarity">
    <text evidence="2">Belongs to the PAL/histidase family.</text>
</comment>
<dbReference type="InterPro" id="IPR000994">
    <property type="entry name" value="Pept_M24"/>
</dbReference>
<dbReference type="InterPro" id="IPR008948">
    <property type="entry name" value="L-Aspartase-like"/>
</dbReference>
<dbReference type="Gene3D" id="3.90.230.10">
    <property type="entry name" value="Creatinase/methionine aminopeptidase superfamily"/>
    <property type="match status" value="1"/>
</dbReference>
<dbReference type="Proteomes" id="UP000653305">
    <property type="component" value="Unassembled WGS sequence"/>
</dbReference>
<keyword evidence="8" id="KW-0585">Phenylalanine catabolism</keyword>
<evidence type="ECO:0000256" key="1">
    <source>
        <dbReference type="ARBA" id="ARBA00002235"/>
    </source>
</evidence>
<proteinExistence type="inferred from homology"/>
<keyword evidence="12" id="KW-1185">Reference proteome</keyword>
<evidence type="ECO:0000259" key="10">
    <source>
        <dbReference type="Pfam" id="PF00557"/>
    </source>
</evidence>
<gene>
    <name evidence="11" type="ORF">PHJA_002149200</name>
</gene>
<evidence type="ECO:0000256" key="9">
    <source>
        <dbReference type="SAM" id="Phobius"/>
    </source>
</evidence>
<dbReference type="AlphaFoldDB" id="A0A830D131"/>
<dbReference type="GO" id="GO:0005737">
    <property type="term" value="C:cytoplasm"/>
    <property type="evidence" value="ECO:0007669"/>
    <property type="project" value="TreeGrafter"/>
</dbReference>
<keyword evidence="9" id="KW-0812">Transmembrane</keyword>
<dbReference type="Pfam" id="PF00557">
    <property type="entry name" value="Peptidase_M24"/>
    <property type="match status" value="1"/>
</dbReference>
<keyword evidence="7" id="KW-0378">Hydrolase</keyword>
<evidence type="ECO:0000313" key="11">
    <source>
        <dbReference type="EMBL" id="GFQ00052.1"/>
    </source>
</evidence>
<dbReference type="EMBL" id="BMAC01000605">
    <property type="protein sequence ID" value="GFQ00052.1"/>
    <property type="molecule type" value="Genomic_DNA"/>
</dbReference>
<comment type="caution">
    <text evidence="11">The sequence shown here is derived from an EMBL/GenBank/DDBJ whole genome shotgun (WGS) entry which is preliminary data.</text>
</comment>
<dbReference type="GO" id="GO:0045548">
    <property type="term" value="F:phenylalanine ammonia-lyase activity"/>
    <property type="evidence" value="ECO:0007669"/>
    <property type="project" value="UniProtKB-EC"/>
</dbReference>
<dbReference type="InterPro" id="IPR001106">
    <property type="entry name" value="Aromatic_Lyase"/>
</dbReference>
<evidence type="ECO:0000256" key="6">
    <source>
        <dbReference type="ARBA" id="ARBA00022670"/>
    </source>
</evidence>
<dbReference type="InterPro" id="IPR050247">
    <property type="entry name" value="Met_Aminopeptidase_Type2"/>
</dbReference>
<feature type="transmembrane region" description="Helical" evidence="9">
    <location>
        <begin position="243"/>
        <end position="262"/>
    </location>
</feature>
<comment type="function">
    <text evidence="1">This is a key enzyme of plant metabolism catalyzing the first reaction in the biosynthesis from L-phenylalanine of a wide variety of natural products based on the phenylpropane skeleton.</text>
</comment>
<dbReference type="GO" id="GO:0008235">
    <property type="term" value="F:metalloexopeptidase activity"/>
    <property type="evidence" value="ECO:0007669"/>
    <property type="project" value="TreeGrafter"/>
</dbReference>
<evidence type="ECO:0000256" key="4">
    <source>
        <dbReference type="ARBA" id="ARBA00012139"/>
    </source>
</evidence>
<accession>A0A830D131</accession>
<dbReference type="SUPFAM" id="SSF55920">
    <property type="entry name" value="Creatinase/aminopeptidase"/>
    <property type="match status" value="1"/>
</dbReference>
<evidence type="ECO:0000256" key="7">
    <source>
        <dbReference type="ARBA" id="ARBA00022801"/>
    </source>
</evidence>
<dbReference type="Gene3D" id="1.10.275.10">
    <property type="entry name" value="Fumarase/aspartase (N-terminal domain)"/>
    <property type="match status" value="1"/>
</dbReference>
<dbReference type="EC" id="4.3.1.24" evidence="4"/>
<dbReference type="OrthoDB" id="1738280at2759"/>
<dbReference type="PANTHER" id="PTHR45777">
    <property type="entry name" value="METHIONINE AMINOPEPTIDASE 2"/>
    <property type="match status" value="1"/>
</dbReference>
<name>A0A830D131_9LAMI</name>
<feature type="domain" description="Peptidase M24" evidence="10">
    <location>
        <begin position="299"/>
        <end position="388"/>
    </location>
</feature>
<evidence type="ECO:0000256" key="8">
    <source>
        <dbReference type="ARBA" id="ARBA00023232"/>
    </source>
</evidence>
<evidence type="ECO:0000256" key="2">
    <source>
        <dbReference type="ARBA" id="ARBA00007238"/>
    </source>
</evidence>
<keyword evidence="6" id="KW-0645">Protease</keyword>
<dbReference type="InterPro" id="IPR022313">
    <property type="entry name" value="Phe/His_NH3-lyase_AS"/>
</dbReference>